<dbReference type="InterPro" id="IPR016156">
    <property type="entry name" value="FAD/NAD-linked_Rdtase_dimer_sf"/>
</dbReference>
<gene>
    <name evidence="13" type="primary">merA1</name>
    <name evidence="13" type="ORF">GCM10010841_04380</name>
</gene>
<keyword evidence="3 9" id="KW-0285">Flavoprotein</keyword>
<reference evidence="14" key="1">
    <citation type="journal article" date="2019" name="Int. J. Syst. Evol. Microbiol.">
        <title>The Global Catalogue of Microorganisms (GCM) 10K type strain sequencing project: providing services to taxonomists for standard genome sequencing and annotation.</title>
        <authorList>
            <consortium name="The Broad Institute Genomics Platform"/>
            <consortium name="The Broad Institute Genome Sequencing Center for Infectious Disease"/>
            <person name="Wu L."/>
            <person name="Ma J."/>
        </authorList>
    </citation>
    <scope>NUCLEOTIDE SEQUENCE [LARGE SCALE GENOMIC DNA]</scope>
    <source>
        <strain evidence="14">JCM 15443</strain>
    </source>
</reference>
<feature type="domain" description="FAD/NAD(P)-binding" evidence="12">
    <location>
        <begin position="32"/>
        <end position="348"/>
    </location>
</feature>
<comment type="caution">
    <text evidence="13">The sequence shown here is derived from an EMBL/GenBank/DDBJ whole genome shotgun (WGS) entry which is preliminary data.</text>
</comment>
<evidence type="ECO:0000259" key="11">
    <source>
        <dbReference type="Pfam" id="PF02852"/>
    </source>
</evidence>
<feature type="domain" description="Pyridine nucleotide-disulphide oxidoreductase dimerisation" evidence="11">
    <location>
        <begin position="376"/>
        <end position="489"/>
    </location>
</feature>
<dbReference type="InterPro" id="IPR001100">
    <property type="entry name" value="Pyr_nuc-diS_OxRdtase"/>
</dbReference>
<evidence type="ECO:0000256" key="10">
    <source>
        <dbReference type="SAM" id="MobiDB-lite"/>
    </source>
</evidence>
<dbReference type="PANTHER" id="PTHR43014:SF2">
    <property type="entry name" value="MERCURIC REDUCTASE"/>
    <property type="match status" value="1"/>
</dbReference>
<dbReference type="SUPFAM" id="SSF51905">
    <property type="entry name" value="FAD/NAD(P)-binding domain"/>
    <property type="match status" value="1"/>
</dbReference>
<dbReference type="PANTHER" id="PTHR43014">
    <property type="entry name" value="MERCURIC REDUCTASE"/>
    <property type="match status" value="1"/>
</dbReference>
<protein>
    <submittedName>
        <fullName evidence="13">Dihydrolipoamide dehydrogenase</fullName>
    </submittedName>
</protein>
<dbReference type="Gene3D" id="3.50.50.60">
    <property type="entry name" value="FAD/NAD(P)-binding domain"/>
    <property type="match status" value="2"/>
</dbReference>
<dbReference type="PIRSF" id="PIRSF000350">
    <property type="entry name" value="Mercury_reductase_MerA"/>
    <property type="match status" value="1"/>
</dbReference>
<keyword evidence="14" id="KW-1185">Reference proteome</keyword>
<evidence type="ECO:0000313" key="14">
    <source>
        <dbReference type="Proteomes" id="UP000661918"/>
    </source>
</evidence>
<evidence type="ECO:0000256" key="2">
    <source>
        <dbReference type="ARBA" id="ARBA00007532"/>
    </source>
</evidence>
<keyword evidence="5" id="KW-0521">NADP</keyword>
<evidence type="ECO:0000313" key="13">
    <source>
        <dbReference type="EMBL" id="GGL99011.1"/>
    </source>
</evidence>
<dbReference type="Pfam" id="PF02852">
    <property type="entry name" value="Pyr_redox_dim"/>
    <property type="match status" value="1"/>
</dbReference>
<dbReference type="InterPro" id="IPR023753">
    <property type="entry name" value="FAD/NAD-binding_dom"/>
</dbReference>
<evidence type="ECO:0000256" key="6">
    <source>
        <dbReference type="ARBA" id="ARBA00023002"/>
    </source>
</evidence>
<accession>A0ABQ2GJT5</accession>
<organism evidence="13 14">
    <name type="scientific">Deinococcus aerophilus</name>
    <dbReference type="NCBI Taxonomy" id="522488"/>
    <lineage>
        <taxon>Bacteria</taxon>
        <taxon>Thermotogati</taxon>
        <taxon>Deinococcota</taxon>
        <taxon>Deinococci</taxon>
        <taxon>Deinococcales</taxon>
        <taxon>Deinococcaceae</taxon>
        <taxon>Deinococcus</taxon>
    </lineage>
</organism>
<evidence type="ECO:0000259" key="12">
    <source>
        <dbReference type="Pfam" id="PF07992"/>
    </source>
</evidence>
<keyword evidence="6 9" id="KW-0560">Oxidoreductase</keyword>
<dbReference type="Gene3D" id="3.30.390.30">
    <property type="match status" value="1"/>
</dbReference>
<dbReference type="SUPFAM" id="SSF55424">
    <property type="entry name" value="FAD/NAD-linked reductases, dimerisation (C-terminal) domain"/>
    <property type="match status" value="1"/>
</dbReference>
<dbReference type="Proteomes" id="UP000661918">
    <property type="component" value="Unassembled WGS sequence"/>
</dbReference>
<proteinExistence type="inferred from homology"/>
<dbReference type="PRINTS" id="PR00368">
    <property type="entry name" value="FADPNR"/>
</dbReference>
<evidence type="ECO:0000256" key="3">
    <source>
        <dbReference type="ARBA" id="ARBA00022630"/>
    </source>
</evidence>
<feature type="region of interest" description="Disordered" evidence="10">
    <location>
        <begin position="1"/>
        <end position="23"/>
    </location>
</feature>
<feature type="compositionally biased region" description="Polar residues" evidence="10">
    <location>
        <begin position="1"/>
        <end position="11"/>
    </location>
</feature>
<name>A0ABQ2GJT5_9DEIO</name>
<dbReference type="EMBL" id="BMOM01000002">
    <property type="protein sequence ID" value="GGL99011.1"/>
    <property type="molecule type" value="Genomic_DNA"/>
</dbReference>
<dbReference type="Pfam" id="PF07992">
    <property type="entry name" value="Pyr_redox_2"/>
    <property type="match status" value="1"/>
</dbReference>
<evidence type="ECO:0000256" key="7">
    <source>
        <dbReference type="ARBA" id="ARBA00023157"/>
    </source>
</evidence>
<evidence type="ECO:0000256" key="8">
    <source>
        <dbReference type="ARBA" id="ARBA00023284"/>
    </source>
</evidence>
<sequence length="523" mass="55029">MTSVSADGSSQADRRPAWAHPTDLGTTPLKADVVVIGGGSAGLTAATLAAAMKRRVILVERDRTGGECLFTGCVPSKTLLSLAKRVHTAHAARGLGLEVGGLPEWSVVQRELRGVIDSFEEVDSPQALERRGVTVIGGEATFVSPHVLEVRHAHGTRTVMAGQFILATGSEVALPDIAGLDRVPFLTHETVFDLPERPEHLLVVGGGPIGCELSQAFARLGSRVTTVQEGPRLLPQDEPEASGALLEALRREGVAVHLNATAARVEGTAGGMRLHLASGTSMEGTHLLIATGKRPRVEGLGLDVIGADYDRHGLKVGANMQSVSCPWLWGAGDVVGGPKFTHGATERGILAGLGALAWWGRAAAALRAPAAHVEDIPWVTYTDPEVAHWGLTEVQAVERHGDRVVVVDYDFHQLDRAATENETGFVKLVTVGGVFGTPLGLKVVGAQVVGPRAGELIQALSLPARLNIHPLRLALLPVSYPTYAEAVRQTYLGLFTDGPAFGRRRAGRAASGQQAGLARPATT</sequence>
<evidence type="ECO:0000256" key="5">
    <source>
        <dbReference type="ARBA" id="ARBA00022857"/>
    </source>
</evidence>
<evidence type="ECO:0000256" key="1">
    <source>
        <dbReference type="ARBA" id="ARBA00001974"/>
    </source>
</evidence>
<keyword evidence="8 9" id="KW-0676">Redox-active center</keyword>
<comment type="cofactor">
    <cofactor evidence="1">
        <name>FAD</name>
        <dbReference type="ChEBI" id="CHEBI:57692"/>
    </cofactor>
</comment>
<keyword evidence="7" id="KW-1015">Disulfide bond</keyword>
<keyword evidence="4 9" id="KW-0274">FAD</keyword>
<dbReference type="InterPro" id="IPR004099">
    <property type="entry name" value="Pyr_nucl-diS_OxRdtase_dimer"/>
</dbReference>
<dbReference type="PRINTS" id="PR00411">
    <property type="entry name" value="PNDRDTASEI"/>
</dbReference>
<evidence type="ECO:0000256" key="4">
    <source>
        <dbReference type="ARBA" id="ARBA00022827"/>
    </source>
</evidence>
<dbReference type="PROSITE" id="PS00076">
    <property type="entry name" value="PYRIDINE_REDOX_1"/>
    <property type="match status" value="1"/>
</dbReference>
<dbReference type="RefSeq" id="WP_188900894.1">
    <property type="nucleotide sequence ID" value="NZ_BMOM01000002.1"/>
</dbReference>
<comment type="similarity">
    <text evidence="2 9">Belongs to the class-I pyridine nucleotide-disulfide oxidoreductase family.</text>
</comment>
<dbReference type="InterPro" id="IPR036188">
    <property type="entry name" value="FAD/NAD-bd_sf"/>
</dbReference>
<dbReference type="InterPro" id="IPR012999">
    <property type="entry name" value="Pyr_OxRdtase_I_AS"/>
</dbReference>
<evidence type="ECO:0000256" key="9">
    <source>
        <dbReference type="RuleBase" id="RU003691"/>
    </source>
</evidence>